<evidence type="ECO:0000313" key="7">
    <source>
        <dbReference type="EMBL" id="AHA27413.1"/>
    </source>
</evidence>
<sequence>MIFLKGKTVISRDLKRDKIIDKINDEIAVLGLPALSPFALFGKASLDDLEKYTPLMLALVAVSSQEIFLKLNHSSEYIDIREIEGVNPSGIPTTILTFVMDNIPFLYQSIVGDILASRKHILMAIHPIFVKDENSDLKLYDPDNADLIQQQISLIQIHISKISQTEIEELKRGLVFVTEQLKLVSQDSKDMISYINKVQNSFAELIRISNKNKIIMIEAMNFLKWLKDDNFKLLGMRYYSLISDGEKLKLDHINESGLGILRNSDVLVLRNDQEKTLITPEVRDFLEGPDCLIVTKSNIMSVVYRRAYMDYIGIKCFDEDGNLTGELRVVGLFTHLAYSQSAYKIPLLREKIIKVQNLLKFDYNSHSRRMLQNTLEFYPRDEFFQIDPMLLASFCEQIIDILDRPRIRVLPRIDRFNRFVSLLVYIPRENFDSSIRVKIGNYLSEVYEGHVSAFYSSFLEEGLVRIHFVIGRTGGKTPQPSQTSLEEGVRSIVSRWEEKFSKLAGEKAPIFVFPQIFQDLFSPEKAVDDLHYLINCAEGREKLCIDFSCREGNSIQIKIFHANEHFPLSKRVPLLENLGFTVISEDTFEIKMIADDGEHLVVLYQMELKPANTLRVDFINHIDALIEAFKYIFQSRVDNDSFNNLILSTNLRVYEIGVLRAYARYLRQASVTWSQDFIAQILSKNPLISSLLFELFKNRFDPILSEEMREKLTQNSLQGIENALLNVSSLDDDTVLRCYVNLIMATLRTNYFQKHQYDFALVFKFDSSKINNLDATKLHREIFVYGVEVEGVHLRFGRIARGGLRWSDRAEDYRTEVLGLVRAQKVKNSVIVPVGAKGGFYPRRLPIDGNRDEIIRLGREAYKTYIRALLSITDNFAGKEIIHPANTVCLDEDDPYFVVAADKGTATFSDTANSIARESKFWLDDAFASGGSMGYDHKKMAITARGAWEAVKRHFREIDIDIQSMPFTVAGVGDMSGDVFGNGMLLSKKIKLVAAFDHRDIFIDPDPDMDTTFNERKRLFHSPSSSWQDFNRDVLSKGGMIISRKLKSVKLTPESAAIINLSKVSVTPSEIISAILSSPVDLLWFGGIGTYISAPKENDADIGDRTNNLVRITADKVRAKVIGEGANLGVTQRARIVYALNGGRINSDAIDNSGGVNCSDLEVNIKIALASAMSHGKLTLEDRNQLLVSMTSEVIDLVLRNNYLQSLAISLEYRKGMSMMWNYSQLMTVLEKEGSLDREVEHLPDFASFEKRNCDEIPLSRPEIGVLLSYAKLNLSEQLLKNNLIDDPWFSACLVSYFPQELGQLYLEDVMSHQLRREIIATVLANKIINHGGSCFVISLAKETGCSIENVVRSAVIAYYGYGLESIWREVDILDNKISGELQNKIYEEIRLILINITRLLIKNGTFYGDMENSVRRLQTAFDHLNNFLQGNIPIEWKDRFNSRVMHLTKSYFPHDIAEKIVRMQFLMVVPDLIDISETCDTGLLLVLDMWSAISEGLGVDRLLSVANNIVVDDHYDNVALSAGLDWMYSARREMIAKAITAGVSVSDIMQNDKLQVVKNQVFDILDSEELTVAHITVATHLLSGFLLNI</sequence>
<evidence type="ECO:0000259" key="2">
    <source>
        <dbReference type="Pfam" id="PF05088"/>
    </source>
</evidence>
<dbReference type="GO" id="GO:0004352">
    <property type="term" value="F:glutamate dehydrogenase (NAD+) activity"/>
    <property type="evidence" value="ECO:0007669"/>
    <property type="project" value="InterPro"/>
</dbReference>
<keyword evidence="8" id="KW-1185">Reference proteome</keyword>
<evidence type="ECO:0000313" key="8">
    <source>
        <dbReference type="Proteomes" id="UP000017862"/>
    </source>
</evidence>
<dbReference type="InterPro" id="IPR048381">
    <property type="entry name" value="GDH_C"/>
</dbReference>
<keyword evidence="1" id="KW-0560">Oxidoreductase</keyword>
<dbReference type="InterPro" id="IPR007780">
    <property type="entry name" value="NAD_Glu_DH_bac"/>
</dbReference>
<dbReference type="Pfam" id="PF21078">
    <property type="entry name" value="GDH_HM3"/>
    <property type="match status" value="1"/>
</dbReference>
<evidence type="ECO:0000259" key="3">
    <source>
        <dbReference type="Pfam" id="PF21074"/>
    </source>
</evidence>
<evidence type="ECO:0000259" key="4">
    <source>
        <dbReference type="Pfam" id="PF21075"/>
    </source>
</evidence>
<reference evidence="7 8" key="1">
    <citation type="journal article" date="2014" name="Mol. Plant Microbe Interact.">
        <title>The complete genome sequence of Candidatus Liberibacter americanus, associated with citrus Huanglongbing.</title>
        <authorList>
            <person name="Wulff N.A."/>
            <person name="Zhang S."/>
            <person name="Setubal J.C."/>
            <person name="Almeida N.F."/>
            <person name="Martins E.C."/>
            <person name="Harakava R."/>
            <person name="Kumar D."/>
            <person name="Rangel L.T."/>
            <person name="Foissac X."/>
            <person name="Bove J."/>
            <person name="Gabriel D.W."/>
        </authorList>
    </citation>
    <scope>NUCLEOTIDE SEQUENCE [LARGE SCALE GENOMIC DNA]</scope>
    <source>
        <strain evidence="7 8">Sao Paulo</strain>
    </source>
</reference>
<organism evidence="7 8">
    <name type="scientific">Candidatus Liberibacter americanus str. Sao Paulo</name>
    <dbReference type="NCBI Taxonomy" id="1261131"/>
    <lineage>
        <taxon>Bacteria</taxon>
        <taxon>Pseudomonadati</taxon>
        <taxon>Pseudomonadota</taxon>
        <taxon>Alphaproteobacteria</taxon>
        <taxon>Hyphomicrobiales</taxon>
        <taxon>Rhizobiaceae</taxon>
        <taxon>Liberibacter</taxon>
    </lineage>
</organism>
<dbReference type="GO" id="GO:0004069">
    <property type="term" value="F:L-aspartate:2-oxoglutarate aminotransferase activity"/>
    <property type="evidence" value="ECO:0007669"/>
    <property type="project" value="InterPro"/>
</dbReference>
<accession>U6B449</accession>
<dbReference type="PANTHER" id="PTHR43403:SF1">
    <property type="entry name" value="NAD-SPECIFIC GLUTAMATE DEHYDROGENASE"/>
    <property type="match status" value="1"/>
</dbReference>
<dbReference type="SUPFAM" id="SSF53223">
    <property type="entry name" value="Aminoacid dehydrogenase-like, N-terminal domain"/>
    <property type="match status" value="1"/>
</dbReference>
<dbReference type="Pfam" id="PF21073">
    <property type="entry name" value="GDH_HM1"/>
    <property type="match status" value="1"/>
</dbReference>
<dbReference type="InterPro" id="IPR036291">
    <property type="entry name" value="NAD(P)-bd_dom_sf"/>
</dbReference>
<dbReference type="Pfam" id="PF21075">
    <property type="entry name" value="GDH_ACT1"/>
    <property type="match status" value="1"/>
</dbReference>
<evidence type="ECO:0000259" key="6">
    <source>
        <dbReference type="Pfam" id="PF21077"/>
    </source>
</evidence>
<feature type="domain" description="NAD-glutamate dehydrogenase N-terminal ACT1" evidence="4">
    <location>
        <begin position="40"/>
        <end position="174"/>
    </location>
</feature>
<dbReference type="eggNOG" id="COG2902">
    <property type="taxonomic scope" value="Bacteria"/>
</dbReference>
<dbReference type="EMBL" id="CP006604">
    <property type="protein sequence ID" value="AHA27413.1"/>
    <property type="molecule type" value="Genomic_DNA"/>
</dbReference>
<dbReference type="InterPro" id="IPR046346">
    <property type="entry name" value="Aminoacid_DH-like_N_sf"/>
</dbReference>
<protein>
    <submittedName>
        <fullName evidence="7">NAD-specific glutamate dehydrogenase</fullName>
    </submittedName>
</protein>
<dbReference type="Proteomes" id="UP000017862">
    <property type="component" value="Chromosome"/>
</dbReference>
<dbReference type="STRING" id="1261131.lam_029"/>
<dbReference type="Pfam" id="PF21076">
    <property type="entry name" value="GDH_ACT2"/>
    <property type="match status" value="1"/>
</dbReference>
<dbReference type="KEGG" id="lar:lam_029"/>
<dbReference type="InterPro" id="IPR049062">
    <property type="entry name" value="NAD_Glu_DH_ACT2"/>
</dbReference>
<dbReference type="PIRSF" id="PIRSF036761">
    <property type="entry name" value="GDH_Mll4104"/>
    <property type="match status" value="1"/>
</dbReference>
<gene>
    <name evidence="7" type="ORF">lam_029</name>
</gene>
<feature type="domain" description="NAD-specific glutamate dehydrogenase C-terminal" evidence="3">
    <location>
        <begin position="1258"/>
        <end position="1581"/>
    </location>
</feature>
<proteinExistence type="predicted"/>
<evidence type="ECO:0000256" key="1">
    <source>
        <dbReference type="ARBA" id="ARBA00023002"/>
    </source>
</evidence>
<dbReference type="GO" id="GO:0006538">
    <property type="term" value="P:L-glutamate catabolic process"/>
    <property type="evidence" value="ECO:0007669"/>
    <property type="project" value="InterPro"/>
</dbReference>
<dbReference type="Pfam" id="PF21077">
    <property type="entry name" value="GDH_ACT3"/>
    <property type="match status" value="1"/>
</dbReference>
<dbReference type="InterPro" id="IPR049056">
    <property type="entry name" value="NAD_Glu_DH_HM3"/>
</dbReference>
<feature type="domain" description="NAD-glutamate dehydrogenase ACT3" evidence="6">
    <location>
        <begin position="552"/>
        <end position="616"/>
    </location>
</feature>
<dbReference type="InterPro" id="IPR028971">
    <property type="entry name" value="NAD-GDH_cat"/>
</dbReference>
<dbReference type="InterPro" id="IPR049064">
    <property type="entry name" value="NAD_Glu_DH_ACT3"/>
</dbReference>
<dbReference type="InterPro" id="IPR024727">
    <property type="entry name" value="NAD_Glu_DH_N_ACT1"/>
</dbReference>
<name>U6B449_9HYPH</name>
<evidence type="ECO:0000259" key="5">
    <source>
        <dbReference type="Pfam" id="PF21076"/>
    </source>
</evidence>
<dbReference type="Gene3D" id="3.40.50.720">
    <property type="entry name" value="NAD(P)-binding Rossmann-like Domain"/>
    <property type="match status" value="1"/>
</dbReference>
<dbReference type="Pfam" id="PF21074">
    <property type="entry name" value="GDH_C"/>
    <property type="match status" value="1"/>
</dbReference>
<dbReference type="SUPFAM" id="SSF51735">
    <property type="entry name" value="NAD(P)-binding Rossmann-fold domains"/>
    <property type="match status" value="1"/>
</dbReference>
<dbReference type="InterPro" id="IPR049059">
    <property type="entry name" value="NAD_Glu_DH_HM1"/>
</dbReference>
<feature type="domain" description="NAD-glutamate dehydrogenase catalytic" evidence="2">
    <location>
        <begin position="720"/>
        <end position="1211"/>
    </location>
</feature>
<dbReference type="PATRIC" id="fig|1261131.3.peg.24"/>
<dbReference type="PANTHER" id="PTHR43403">
    <property type="entry name" value="NAD-SPECIFIC GLUTAMATE DEHYDROGENASE"/>
    <property type="match status" value="1"/>
</dbReference>
<feature type="domain" description="NAD-glutamate dehydrogenase ACT2" evidence="5">
    <location>
        <begin position="408"/>
        <end position="497"/>
    </location>
</feature>
<dbReference type="HOGENOM" id="CLU_003404_1_1_5"/>
<dbReference type="Pfam" id="PF05088">
    <property type="entry name" value="Bac_GDH_CD"/>
    <property type="match status" value="1"/>
</dbReference>